<protein>
    <submittedName>
        <fullName evidence="1">DUF294 nucleotidyltransferase-like domain-containing protein</fullName>
    </submittedName>
</protein>
<gene>
    <name evidence="1" type="ORF">ACI1P1_19005</name>
</gene>
<proteinExistence type="predicted"/>
<reference evidence="1" key="1">
    <citation type="submission" date="2024-12" db="EMBL/GenBank/DDBJ databases">
        <authorList>
            <person name="Wu N."/>
        </authorList>
    </citation>
    <scope>NUCLEOTIDE SEQUENCE</scope>
    <source>
        <strain evidence="1">P15</strain>
    </source>
</reference>
<dbReference type="Proteomes" id="UP001631969">
    <property type="component" value="Unassembled WGS sequence"/>
</dbReference>
<name>A0ACC7P071_9BACL</name>
<sequence>MELHLEEIRKTIARSSDPDTLRGLRDQIHEKLLAQPLDAFPGDWNDWINTVHDALIQFAVKKAEDNLQQAGLGTPPLPYAFVLFGSGGRREQTLWSDQDSGLIYEEPEAFMKEAVDAFFKRLGSEIVKVLFQLGYPPCEGDVMSSNPAWTQSADNWYATINAWLDEPNWENIRYILIIADSRCISGDQRLGESLKRLVLDRVASDRRLLVHMLRNTLRRKISLGVLGNLIPERFGEDMGGIDIKYGAYIPLVNGIRLLAISHGISLSNTLDRLAVMEEQKAEDPEAIKQWRQAVLTVLKLRSLTTSKLEDGFYQSGGILPGSKLTKERKNELKFALKVGQKLHKYVEKEMQDEEI</sequence>
<evidence type="ECO:0000313" key="1">
    <source>
        <dbReference type="EMBL" id="MFM9330393.1"/>
    </source>
</evidence>
<accession>A0ACC7P071</accession>
<dbReference type="EMBL" id="JBJURJ010000013">
    <property type="protein sequence ID" value="MFM9330393.1"/>
    <property type="molecule type" value="Genomic_DNA"/>
</dbReference>
<organism evidence="1 2">
    <name type="scientific">Paenibacillus mesotrionivorans</name>
    <dbReference type="NCBI Taxonomy" id="3160968"/>
    <lineage>
        <taxon>Bacteria</taxon>
        <taxon>Bacillati</taxon>
        <taxon>Bacillota</taxon>
        <taxon>Bacilli</taxon>
        <taxon>Bacillales</taxon>
        <taxon>Paenibacillaceae</taxon>
        <taxon>Paenibacillus</taxon>
    </lineage>
</organism>
<comment type="caution">
    <text evidence="1">The sequence shown here is derived from an EMBL/GenBank/DDBJ whole genome shotgun (WGS) entry which is preliminary data.</text>
</comment>
<evidence type="ECO:0000313" key="2">
    <source>
        <dbReference type="Proteomes" id="UP001631969"/>
    </source>
</evidence>
<keyword evidence="2" id="KW-1185">Reference proteome</keyword>